<dbReference type="Pfam" id="PF00111">
    <property type="entry name" value="Fer2"/>
    <property type="match status" value="1"/>
</dbReference>
<name>A0ABW0TDH6_9BACL</name>
<proteinExistence type="predicted"/>
<dbReference type="RefSeq" id="WP_381429537.1">
    <property type="nucleotide sequence ID" value="NZ_JBHSNO010000001.1"/>
</dbReference>
<evidence type="ECO:0000256" key="1">
    <source>
        <dbReference type="ARBA" id="ARBA00022714"/>
    </source>
</evidence>
<feature type="domain" description="2Fe-2S ferredoxin-type" evidence="6">
    <location>
        <begin position="10"/>
        <end position="86"/>
    </location>
</feature>
<dbReference type="SUPFAM" id="SSF54292">
    <property type="entry name" value="2Fe-2S ferredoxin-like"/>
    <property type="match status" value="1"/>
</dbReference>
<keyword evidence="2" id="KW-0479">Metal-binding</keyword>
<keyword evidence="3" id="KW-0560">Oxidoreductase</keyword>
<keyword evidence="8" id="KW-1185">Reference proteome</keyword>
<dbReference type="PANTHER" id="PTHR44379:SF7">
    <property type="entry name" value="XANTHINE DEHYDROGENASE SUBUNIT E-RELATED"/>
    <property type="match status" value="1"/>
</dbReference>
<dbReference type="InterPro" id="IPR001041">
    <property type="entry name" value="2Fe-2S_ferredoxin-type"/>
</dbReference>
<sequence>MIRSHTTSKAIIPLLVNGKNHDVVIRSADTLLHVLREQLGLTGAKQACENGDCGACTVLVNGEPMHACLSLAIEAANEPITTIEGLADSPVQQAFVDNWAIQCGYCTPGFVVNCHALMERHPNADDETIEEWMQSNLCRCTGYHEMKEAIQSLLCTKKDHPSMYKDQ</sequence>
<comment type="caution">
    <text evidence="7">The sequence shown here is derived from an EMBL/GenBank/DDBJ whole genome shotgun (WGS) entry which is preliminary data.</text>
</comment>
<dbReference type="SUPFAM" id="SSF47741">
    <property type="entry name" value="CO dehydrogenase ISP C-domain like"/>
    <property type="match status" value="1"/>
</dbReference>
<dbReference type="InterPro" id="IPR036010">
    <property type="entry name" value="2Fe-2S_ferredoxin-like_sf"/>
</dbReference>
<gene>
    <name evidence="7" type="ORF">ACFPRA_01000</name>
</gene>
<evidence type="ECO:0000313" key="7">
    <source>
        <dbReference type="EMBL" id="MFC5587485.1"/>
    </source>
</evidence>
<evidence type="ECO:0000256" key="2">
    <source>
        <dbReference type="ARBA" id="ARBA00022723"/>
    </source>
</evidence>
<evidence type="ECO:0000256" key="5">
    <source>
        <dbReference type="ARBA" id="ARBA00023014"/>
    </source>
</evidence>
<dbReference type="InterPro" id="IPR002888">
    <property type="entry name" value="2Fe-2S-bd"/>
</dbReference>
<keyword evidence="4" id="KW-0408">Iron</keyword>
<evidence type="ECO:0000313" key="8">
    <source>
        <dbReference type="Proteomes" id="UP001596109"/>
    </source>
</evidence>
<evidence type="ECO:0000256" key="4">
    <source>
        <dbReference type="ARBA" id="ARBA00023004"/>
    </source>
</evidence>
<dbReference type="PROSITE" id="PS00197">
    <property type="entry name" value="2FE2S_FER_1"/>
    <property type="match status" value="1"/>
</dbReference>
<keyword evidence="1" id="KW-0001">2Fe-2S</keyword>
<evidence type="ECO:0000256" key="3">
    <source>
        <dbReference type="ARBA" id="ARBA00023002"/>
    </source>
</evidence>
<organism evidence="7 8">
    <name type="scientific">Sporosarcina soli</name>
    <dbReference type="NCBI Taxonomy" id="334736"/>
    <lineage>
        <taxon>Bacteria</taxon>
        <taxon>Bacillati</taxon>
        <taxon>Bacillota</taxon>
        <taxon>Bacilli</taxon>
        <taxon>Bacillales</taxon>
        <taxon>Caryophanaceae</taxon>
        <taxon>Sporosarcina</taxon>
    </lineage>
</organism>
<dbReference type="PANTHER" id="PTHR44379">
    <property type="entry name" value="OXIDOREDUCTASE WITH IRON-SULFUR SUBUNIT"/>
    <property type="match status" value="1"/>
</dbReference>
<dbReference type="PROSITE" id="PS51085">
    <property type="entry name" value="2FE2S_FER_2"/>
    <property type="match status" value="1"/>
</dbReference>
<dbReference type="InterPro" id="IPR051452">
    <property type="entry name" value="Diverse_Oxidoreductases"/>
</dbReference>
<dbReference type="CDD" id="cd00207">
    <property type="entry name" value="fer2"/>
    <property type="match status" value="1"/>
</dbReference>
<reference evidence="8" key="1">
    <citation type="journal article" date="2019" name="Int. J. Syst. Evol. Microbiol.">
        <title>The Global Catalogue of Microorganisms (GCM) 10K type strain sequencing project: providing services to taxonomists for standard genome sequencing and annotation.</title>
        <authorList>
            <consortium name="The Broad Institute Genomics Platform"/>
            <consortium name="The Broad Institute Genome Sequencing Center for Infectious Disease"/>
            <person name="Wu L."/>
            <person name="Ma J."/>
        </authorList>
    </citation>
    <scope>NUCLEOTIDE SEQUENCE [LARGE SCALE GENOMIC DNA]</scope>
    <source>
        <strain evidence="8">CGMCC 4.1434</strain>
    </source>
</reference>
<dbReference type="Gene3D" id="3.10.20.30">
    <property type="match status" value="1"/>
</dbReference>
<protein>
    <submittedName>
        <fullName evidence="7">(2Fe-2S)-binding protein</fullName>
    </submittedName>
</protein>
<dbReference type="InterPro" id="IPR006058">
    <property type="entry name" value="2Fe2S_fd_BS"/>
</dbReference>
<evidence type="ECO:0000259" key="6">
    <source>
        <dbReference type="PROSITE" id="PS51085"/>
    </source>
</evidence>
<dbReference type="InterPro" id="IPR012675">
    <property type="entry name" value="Beta-grasp_dom_sf"/>
</dbReference>
<keyword evidence="5" id="KW-0411">Iron-sulfur</keyword>
<dbReference type="InterPro" id="IPR036884">
    <property type="entry name" value="2Fe-2S-bd_dom_sf"/>
</dbReference>
<dbReference type="Pfam" id="PF01799">
    <property type="entry name" value="Fer2_2"/>
    <property type="match status" value="1"/>
</dbReference>
<dbReference type="Gene3D" id="1.10.150.120">
    <property type="entry name" value="[2Fe-2S]-binding domain"/>
    <property type="match status" value="1"/>
</dbReference>
<dbReference type="EMBL" id="JBHSNO010000001">
    <property type="protein sequence ID" value="MFC5587485.1"/>
    <property type="molecule type" value="Genomic_DNA"/>
</dbReference>
<accession>A0ABW0TDH6</accession>
<dbReference type="Proteomes" id="UP001596109">
    <property type="component" value="Unassembled WGS sequence"/>
</dbReference>